<dbReference type="CDD" id="cd00090">
    <property type="entry name" value="HTH_ARSR"/>
    <property type="match status" value="1"/>
</dbReference>
<gene>
    <name evidence="5" type="ORF">DFQ01_104286</name>
</gene>
<dbReference type="Pfam" id="PF08220">
    <property type="entry name" value="HTH_DeoR"/>
    <property type="match status" value="1"/>
</dbReference>
<dbReference type="GO" id="GO:0003677">
    <property type="term" value="F:DNA binding"/>
    <property type="evidence" value="ECO:0007669"/>
    <property type="project" value="UniProtKB-KW"/>
</dbReference>
<reference evidence="5 6" key="1">
    <citation type="submission" date="2018-05" db="EMBL/GenBank/DDBJ databases">
        <title>Genomic Encyclopedia of Type Strains, Phase III (KMG-III): the genomes of soil and plant-associated and newly described type strains.</title>
        <authorList>
            <person name="Whitman W."/>
        </authorList>
    </citation>
    <scope>NUCLEOTIDE SEQUENCE [LARGE SCALE GENOMIC DNA]</scope>
    <source>
        <strain evidence="5 6">CECT 5696</strain>
    </source>
</reference>
<dbReference type="InterPro" id="IPR037171">
    <property type="entry name" value="NagB/RpiA_transferase-like"/>
</dbReference>
<organism evidence="5 6">
    <name type="scientific">Paenibacillus cellulosilyticus</name>
    <dbReference type="NCBI Taxonomy" id="375489"/>
    <lineage>
        <taxon>Bacteria</taxon>
        <taxon>Bacillati</taxon>
        <taxon>Bacillota</taxon>
        <taxon>Bacilli</taxon>
        <taxon>Bacillales</taxon>
        <taxon>Paenibacillaceae</taxon>
        <taxon>Paenibacillus</taxon>
    </lineage>
</organism>
<evidence type="ECO:0000256" key="1">
    <source>
        <dbReference type="ARBA" id="ARBA00023015"/>
    </source>
</evidence>
<keyword evidence="3" id="KW-0804">Transcription</keyword>
<dbReference type="InterPro" id="IPR014036">
    <property type="entry name" value="DeoR-like_C"/>
</dbReference>
<evidence type="ECO:0000256" key="3">
    <source>
        <dbReference type="ARBA" id="ARBA00023163"/>
    </source>
</evidence>
<dbReference type="SMART" id="SM00420">
    <property type="entry name" value="HTH_DEOR"/>
    <property type="match status" value="1"/>
</dbReference>
<dbReference type="SUPFAM" id="SSF46785">
    <property type="entry name" value="Winged helix' DNA-binding domain"/>
    <property type="match status" value="1"/>
</dbReference>
<dbReference type="InterPro" id="IPR036390">
    <property type="entry name" value="WH_DNA-bd_sf"/>
</dbReference>
<dbReference type="PROSITE" id="PS51000">
    <property type="entry name" value="HTH_DEOR_2"/>
    <property type="match status" value="1"/>
</dbReference>
<feature type="domain" description="HTH deoR-type" evidence="4">
    <location>
        <begin position="4"/>
        <end position="59"/>
    </location>
</feature>
<evidence type="ECO:0000313" key="6">
    <source>
        <dbReference type="Proteomes" id="UP000246635"/>
    </source>
</evidence>
<dbReference type="GO" id="GO:0003700">
    <property type="term" value="F:DNA-binding transcription factor activity"/>
    <property type="evidence" value="ECO:0007669"/>
    <property type="project" value="InterPro"/>
</dbReference>
<keyword evidence="6" id="KW-1185">Reference proteome</keyword>
<proteinExistence type="predicted"/>
<dbReference type="InterPro" id="IPR036388">
    <property type="entry name" value="WH-like_DNA-bd_sf"/>
</dbReference>
<protein>
    <submittedName>
        <fullName evidence="5">DeoR family transcriptional regulator</fullName>
    </submittedName>
</protein>
<dbReference type="Proteomes" id="UP000246635">
    <property type="component" value="Unassembled WGS sequence"/>
</dbReference>
<dbReference type="AlphaFoldDB" id="A0A2V2YZ41"/>
<comment type="caution">
    <text evidence="5">The sequence shown here is derived from an EMBL/GenBank/DDBJ whole genome shotgun (WGS) entry which is preliminary data.</text>
</comment>
<sequence>MMHSHRRHELIMEALLASQEVTVTELSERLNVTGKTIREDLAKLEEKGLLMRIHGGAVLAQHDQLGILSQQEPLVRHASEKTEIAELALKLIEPGDIIALDGGSTTLEIARKLANKPLTVVTNDVHIIAELARKDEIRLVVPGGYRVRNMLAGAEATAYIRKLNISKAFLSATGVHPEFGFTIYTGELVDFKRALIETAKTVYAVVDHHKFGQGALFTFASFHEIAAVLTDAGMTKETADQYRQAGAALQVYADQER</sequence>
<dbReference type="PRINTS" id="PR00037">
    <property type="entry name" value="HTHLACR"/>
</dbReference>
<dbReference type="InterPro" id="IPR011991">
    <property type="entry name" value="ArsR-like_HTH"/>
</dbReference>
<name>A0A2V2YZ41_9BACL</name>
<dbReference type="PANTHER" id="PTHR30363:SF44">
    <property type="entry name" value="AGA OPERON TRANSCRIPTIONAL REPRESSOR-RELATED"/>
    <property type="match status" value="1"/>
</dbReference>
<dbReference type="InterPro" id="IPR050313">
    <property type="entry name" value="Carb_Metab_HTH_regulators"/>
</dbReference>
<keyword evidence="1" id="KW-0805">Transcription regulation</keyword>
<dbReference type="EMBL" id="QGTQ01000004">
    <property type="protein sequence ID" value="PWW05724.1"/>
    <property type="molecule type" value="Genomic_DNA"/>
</dbReference>
<evidence type="ECO:0000313" key="5">
    <source>
        <dbReference type="EMBL" id="PWW05724.1"/>
    </source>
</evidence>
<dbReference type="SMART" id="SM01134">
    <property type="entry name" value="DeoRC"/>
    <property type="match status" value="1"/>
</dbReference>
<accession>A0A2V2YZ41</accession>
<dbReference type="Gene3D" id="3.40.50.1360">
    <property type="match status" value="1"/>
</dbReference>
<dbReference type="Gene3D" id="1.10.10.10">
    <property type="entry name" value="Winged helix-like DNA-binding domain superfamily/Winged helix DNA-binding domain"/>
    <property type="match status" value="1"/>
</dbReference>
<dbReference type="PANTHER" id="PTHR30363">
    <property type="entry name" value="HTH-TYPE TRANSCRIPTIONAL REGULATOR SRLR-RELATED"/>
    <property type="match status" value="1"/>
</dbReference>
<evidence type="ECO:0000256" key="2">
    <source>
        <dbReference type="ARBA" id="ARBA00023125"/>
    </source>
</evidence>
<dbReference type="SUPFAM" id="SSF100950">
    <property type="entry name" value="NagB/RpiA/CoA transferase-like"/>
    <property type="match status" value="1"/>
</dbReference>
<dbReference type="InterPro" id="IPR001034">
    <property type="entry name" value="DeoR_HTH"/>
</dbReference>
<evidence type="ECO:0000259" key="4">
    <source>
        <dbReference type="PROSITE" id="PS51000"/>
    </source>
</evidence>
<keyword evidence="2" id="KW-0238">DNA-binding</keyword>
<dbReference type="Pfam" id="PF00455">
    <property type="entry name" value="DeoRC"/>
    <property type="match status" value="1"/>
</dbReference>